<dbReference type="Proteomes" id="UP000317180">
    <property type="component" value="Unassembled WGS sequence"/>
</dbReference>
<dbReference type="PANTHER" id="PTHR36444:SF2">
    <property type="entry name" value="TRANSCRIPTIONAL REGULATOR PROTEIN YOBU-RELATED"/>
    <property type="match status" value="1"/>
</dbReference>
<dbReference type="PANTHER" id="PTHR36444">
    <property type="entry name" value="TRANSCRIPTIONAL REGULATOR PROTEIN YOBU-RELATED"/>
    <property type="match status" value="1"/>
</dbReference>
<dbReference type="GO" id="GO:0003677">
    <property type="term" value="F:DNA binding"/>
    <property type="evidence" value="ECO:0007669"/>
    <property type="project" value="UniProtKB-KW"/>
</dbReference>
<dbReference type="OrthoDB" id="9801008at2"/>
<evidence type="ECO:0000313" key="3">
    <source>
        <dbReference type="EMBL" id="RNB48115.1"/>
    </source>
</evidence>
<name>A0A3M8AC93_9BACL</name>
<dbReference type="Proteomes" id="UP000276178">
    <property type="component" value="Unassembled WGS sequence"/>
</dbReference>
<comment type="caution">
    <text evidence="3">The sequence shown here is derived from an EMBL/GenBank/DDBJ whole genome shotgun (WGS) entry which is preliminary data.</text>
</comment>
<gene>
    <name evidence="2" type="ORF">BAG01nite_08810</name>
    <name evidence="3" type="ORF">EB820_23830</name>
</gene>
<keyword evidence="2" id="KW-0238">DNA-binding</keyword>
<dbReference type="RefSeq" id="WP_026557132.1">
    <property type="nucleotide sequence ID" value="NZ_BJOD01000008.1"/>
</dbReference>
<dbReference type="EMBL" id="RHHN01000089">
    <property type="protein sequence ID" value="RNB48115.1"/>
    <property type="molecule type" value="Genomic_DNA"/>
</dbReference>
<evidence type="ECO:0000259" key="1">
    <source>
        <dbReference type="SMART" id="SM00871"/>
    </source>
</evidence>
<dbReference type="SUPFAM" id="SSF55136">
    <property type="entry name" value="Probable bacterial effector-binding domain"/>
    <property type="match status" value="1"/>
</dbReference>
<accession>A0A3M8AC93</accession>
<dbReference type="Pfam" id="PF14526">
    <property type="entry name" value="Cass2"/>
    <property type="match status" value="1"/>
</dbReference>
<dbReference type="Gene3D" id="3.20.80.10">
    <property type="entry name" value="Regulatory factor, effector binding domain"/>
    <property type="match status" value="1"/>
</dbReference>
<dbReference type="GeneID" id="82811780"/>
<feature type="domain" description="AraC effector-binding" evidence="1">
    <location>
        <begin position="1"/>
        <end position="161"/>
    </location>
</feature>
<evidence type="ECO:0000313" key="2">
    <source>
        <dbReference type="EMBL" id="GED24779.1"/>
    </source>
</evidence>
<sequence>MNPTIVQLGEMRVAGLKIRTTNEAECGANGKIGPLWHRYYEQGYPARTPGQKEPGVVYGVYSDYASDEQGAYSLLVGVEVEAGGELSAELTVKTIPAATYAVFTTRVGPMVEIIQEAWARIWAWAQESGVKRTFVSDFERYDGVRCADPNQAQVDIYVAIEQK</sequence>
<dbReference type="EMBL" id="BJOD01000008">
    <property type="protein sequence ID" value="GED24779.1"/>
    <property type="molecule type" value="Genomic_DNA"/>
</dbReference>
<reference evidence="3 4" key="1">
    <citation type="submission" date="2018-10" db="EMBL/GenBank/DDBJ databases">
        <title>Phylogenomics of Brevibacillus.</title>
        <authorList>
            <person name="Dunlap C."/>
        </authorList>
    </citation>
    <scope>NUCLEOTIDE SEQUENCE [LARGE SCALE GENOMIC DNA]</scope>
    <source>
        <strain evidence="3 4">NRRL NRS 1219</strain>
    </source>
</reference>
<dbReference type="SMART" id="SM00871">
    <property type="entry name" value="AraC_E_bind"/>
    <property type="match status" value="1"/>
</dbReference>
<protein>
    <submittedName>
        <fullName evidence="3">AraC family transcriptional regulator</fullName>
    </submittedName>
    <submittedName>
        <fullName evidence="2">DNA-binding protein</fullName>
    </submittedName>
</protein>
<evidence type="ECO:0000313" key="5">
    <source>
        <dbReference type="Proteomes" id="UP000317180"/>
    </source>
</evidence>
<dbReference type="InterPro" id="IPR053182">
    <property type="entry name" value="YobU-like_regulator"/>
</dbReference>
<organism evidence="3 4">
    <name type="scientific">Brevibacillus agri</name>
    <dbReference type="NCBI Taxonomy" id="51101"/>
    <lineage>
        <taxon>Bacteria</taxon>
        <taxon>Bacillati</taxon>
        <taxon>Bacillota</taxon>
        <taxon>Bacilli</taxon>
        <taxon>Bacillales</taxon>
        <taxon>Paenibacillaceae</taxon>
        <taxon>Brevibacillus</taxon>
    </lineage>
</organism>
<dbReference type="AlphaFoldDB" id="A0A3M8AC93"/>
<reference evidence="2 5" key="2">
    <citation type="submission" date="2019-06" db="EMBL/GenBank/DDBJ databases">
        <title>Whole genome shotgun sequence of Brevibacillus agri NBRC 15538.</title>
        <authorList>
            <person name="Hosoyama A."/>
            <person name="Uohara A."/>
            <person name="Ohji S."/>
            <person name="Ichikawa N."/>
        </authorList>
    </citation>
    <scope>NUCLEOTIDE SEQUENCE [LARGE SCALE GENOMIC DNA]</scope>
    <source>
        <strain evidence="2 5">NBRC 15538</strain>
    </source>
</reference>
<keyword evidence="5" id="KW-1185">Reference proteome</keyword>
<dbReference type="InterPro" id="IPR011256">
    <property type="entry name" value="Reg_factor_effector_dom_sf"/>
</dbReference>
<dbReference type="InterPro" id="IPR029441">
    <property type="entry name" value="Cass2"/>
</dbReference>
<evidence type="ECO:0000313" key="4">
    <source>
        <dbReference type="Proteomes" id="UP000276178"/>
    </source>
</evidence>
<proteinExistence type="predicted"/>
<dbReference type="InterPro" id="IPR010499">
    <property type="entry name" value="AraC_E-bd"/>
</dbReference>